<evidence type="ECO:0000256" key="3">
    <source>
        <dbReference type="ARBA" id="ARBA00022630"/>
    </source>
</evidence>
<keyword evidence="4" id="KW-0560">Oxidoreductase</keyword>
<dbReference type="AlphaFoldDB" id="A0A1Y1CN90"/>
<evidence type="ECO:0000259" key="5">
    <source>
        <dbReference type="Pfam" id="PF01266"/>
    </source>
</evidence>
<evidence type="ECO:0000256" key="1">
    <source>
        <dbReference type="ARBA" id="ARBA00001974"/>
    </source>
</evidence>
<dbReference type="PANTHER" id="PTHR13847:SF286">
    <property type="entry name" value="D-AMINO ACID DEHYDROGENASE"/>
    <property type="match status" value="1"/>
</dbReference>
<keyword evidence="3" id="KW-0285">Flavoprotein</keyword>
<dbReference type="SUPFAM" id="SSF54373">
    <property type="entry name" value="FAD-linked reductases, C-terminal domain"/>
    <property type="match status" value="1"/>
</dbReference>
<evidence type="ECO:0000313" key="7">
    <source>
        <dbReference type="Proteomes" id="UP000218267"/>
    </source>
</evidence>
<reference evidence="7" key="2">
    <citation type="journal article" date="2020" name="Antonie Van Leeuwenhoek">
        <title>Labilibaculum antarcticum sp. nov., a novel facultative anaerobic, psychrotorelant bacterium isolated from marine sediment of Antarctica.</title>
        <authorList>
            <person name="Watanabe M."/>
            <person name="Kojima H."/>
            <person name="Fukui M."/>
        </authorList>
    </citation>
    <scope>NUCLEOTIDE SEQUENCE [LARGE SCALE GENOMIC DNA]</scope>
    <source>
        <strain evidence="7">SPP2</strain>
    </source>
</reference>
<evidence type="ECO:0000256" key="4">
    <source>
        <dbReference type="ARBA" id="ARBA00023002"/>
    </source>
</evidence>
<dbReference type="Gene3D" id="3.30.9.10">
    <property type="entry name" value="D-Amino Acid Oxidase, subunit A, domain 2"/>
    <property type="match status" value="1"/>
</dbReference>
<dbReference type="InterPro" id="IPR036188">
    <property type="entry name" value="FAD/NAD-bd_sf"/>
</dbReference>
<dbReference type="InterPro" id="IPR006076">
    <property type="entry name" value="FAD-dep_OxRdtase"/>
</dbReference>
<dbReference type="Pfam" id="PF01266">
    <property type="entry name" value="DAO"/>
    <property type="match status" value="1"/>
</dbReference>
<comment type="cofactor">
    <cofactor evidence="1">
        <name>FAD</name>
        <dbReference type="ChEBI" id="CHEBI:57692"/>
    </cofactor>
</comment>
<feature type="domain" description="FAD dependent oxidoreductase" evidence="5">
    <location>
        <begin position="5"/>
        <end position="327"/>
    </location>
</feature>
<dbReference type="PANTHER" id="PTHR13847">
    <property type="entry name" value="SARCOSINE DEHYDROGENASE-RELATED"/>
    <property type="match status" value="1"/>
</dbReference>
<evidence type="ECO:0000313" key="6">
    <source>
        <dbReference type="EMBL" id="BAX81909.1"/>
    </source>
</evidence>
<protein>
    <recommendedName>
        <fullName evidence="5">FAD dependent oxidoreductase domain-containing protein</fullName>
    </recommendedName>
</protein>
<dbReference type="OrthoDB" id="214253at2"/>
<evidence type="ECO:0000256" key="2">
    <source>
        <dbReference type="ARBA" id="ARBA00009410"/>
    </source>
</evidence>
<keyword evidence="7" id="KW-1185">Reference proteome</keyword>
<gene>
    <name evidence="6" type="ORF">ALGA_3617</name>
</gene>
<dbReference type="EMBL" id="AP018042">
    <property type="protein sequence ID" value="BAX81909.1"/>
    <property type="molecule type" value="Genomic_DNA"/>
</dbReference>
<name>A0A1Y1CN90_9BACT</name>
<proteinExistence type="inferred from homology"/>
<dbReference type="KEGG" id="mbas:ALGA_3617"/>
<sequence>MEKKFLIIGQGIAGSLLAYEMYKAGLNFTIVSCPDKSKASDVAAGMYNPLVFKRLTKSWMVDEVLPVMTKMYQDLESELEHQFLFPMDIIKPLVENETKMWEERIEEGHFSDYIVGLGSNSIGKGIKDFNAYGRVTNSGYVHLEKLLKKMRKFFKSKGLLIDSNFDYKDVGFIDGEITWHGISAETIVFCEGHYATENPFFKNLSFNPTKGEVLEIECKELPEDYIINKNLFVMPVGKHRFKVGSTYDWKNYNEEITIAARTNMLARLDALISLPYTVLNHWAGIRPTVADRRPVLGTHPLHKHVAIFNGLGTKGVMLAPYFAREMVRFLSVNDYPLAKEVDIKRFF</sequence>
<dbReference type="GO" id="GO:0005737">
    <property type="term" value="C:cytoplasm"/>
    <property type="evidence" value="ECO:0007669"/>
    <property type="project" value="TreeGrafter"/>
</dbReference>
<accession>A0A1Y1CN90</accession>
<dbReference type="SUPFAM" id="SSF51971">
    <property type="entry name" value="Nucleotide-binding domain"/>
    <property type="match status" value="1"/>
</dbReference>
<dbReference type="RefSeq" id="WP_096431755.1">
    <property type="nucleotide sequence ID" value="NZ_AP018042.1"/>
</dbReference>
<dbReference type="Proteomes" id="UP000218267">
    <property type="component" value="Chromosome"/>
</dbReference>
<reference evidence="6 7" key="1">
    <citation type="journal article" date="2018" name="Mar. Genomics">
        <title>Complete genome sequence of Marinifilaceae bacterium strain SPP2, isolated from the Antarctic marine sediment.</title>
        <authorList>
            <person name="Watanabe M."/>
            <person name="Kojima H."/>
            <person name="Fukui M."/>
        </authorList>
    </citation>
    <scope>NUCLEOTIDE SEQUENCE [LARGE SCALE GENOMIC DNA]</scope>
    <source>
        <strain evidence="6 7">SPP2</strain>
    </source>
</reference>
<dbReference type="GO" id="GO:0016491">
    <property type="term" value="F:oxidoreductase activity"/>
    <property type="evidence" value="ECO:0007669"/>
    <property type="project" value="UniProtKB-KW"/>
</dbReference>
<comment type="similarity">
    <text evidence="2">Belongs to the DadA oxidoreductase family.</text>
</comment>
<organism evidence="6 7">
    <name type="scientific">Labilibaculum antarcticum</name>
    <dbReference type="NCBI Taxonomy" id="1717717"/>
    <lineage>
        <taxon>Bacteria</taxon>
        <taxon>Pseudomonadati</taxon>
        <taxon>Bacteroidota</taxon>
        <taxon>Bacteroidia</taxon>
        <taxon>Marinilabiliales</taxon>
        <taxon>Marinifilaceae</taxon>
        <taxon>Labilibaculum</taxon>
    </lineage>
</organism>
<dbReference type="Gene3D" id="3.50.50.60">
    <property type="entry name" value="FAD/NAD(P)-binding domain"/>
    <property type="match status" value="1"/>
</dbReference>